<dbReference type="EMBL" id="ANFO01000996">
    <property type="protein sequence ID" value="KGQ04947.1"/>
    <property type="molecule type" value="Genomic_DNA"/>
</dbReference>
<name>A0A0A2VF33_BEABA</name>
<organism evidence="1 2">
    <name type="scientific">Beauveria bassiana D1-5</name>
    <dbReference type="NCBI Taxonomy" id="1245745"/>
    <lineage>
        <taxon>Eukaryota</taxon>
        <taxon>Fungi</taxon>
        <taxon>Dikarya</taxon>
        <taxon>Ascomycota</taxon>
        <taxon>Pezizomycotina</taxon>
        <taxon>Sordariomycetes</taxon>
        <taxon>Hypocreomycetidae</taxon>
        <taxon>Hypocreales</taxon>
        <taxon>Cordycipitaceae</taxon>
        <taxon>Beauveria</taxon>
    </lineage>
</organism>
<dbReference type="AlphaFoldDB" id="A0A0A2VF33"/>
<protein>
    <submittedName>
        <fullName evidence="1">Uncharacterized protein</fullName>
    </submittedName>
</protein>
<dbReference type="STRING" id="1245745.A0A0A2VF33"/>
<proteinExistence type="predicted"/>
<reference evidence="1 2" key="1">
    <citation type="submission" date="2012-10" db="EMBL/GenBank/DDBJ databases">
        <title>Genome sequencing and analysis of entomopathogenic fungi Beauveria bassiana D1-5.</title>
        <authorList>
            <person name="Li Q."/>
            <person name="Wang L."/>
            <person name="Zhang Z."/>
            <person name="Wang Q."/>
            <person name="Ren J."/>
            <person name="Wang M."/>
            <person name="Xu W."/>
            <person name="Wang J."/>
            <person name="Lu Y."/>
            <person name="Du Q."/>
            <person name="Sun Z."/>
        </authorList>
    </citation>
    <scope>NUCLEOTIDE SEQUENCE [LARGE SCALE GENOMIC DNA]</scope>
    <source>
        <strain evidence="1 2">D1-5</strain>
    </source>
</reference>
<evidence type="ECO:0000313" key="2">
    <source>
        <dbReference type="Proteomes" id="UP000030106"/>
    </source>
</evidence>
<dbReference type="Proteomes" id="UP000030106">
    <property type="component" value="Unassembled WGS sequence"/>
</dbReference>
<comment type="caution">
    <text evidence="1">The sequence shown here is derived from an EMBL/GenBank/DDBJ whole genome shotgun (WGS) entry which is preliminary data.</text>
</comment>
<evidence type="ECO:0000313" key="1">
    <source>
        <dbReference type="EMBL" id="KGQ04947.1"/>
    </source>
</evidence>
<gene>
    <name evidence="1" type="ORF">BBAD15_g9823</name>
</gene>
<sequence length="189" mass="20615">MSEASIQLYTLHHTTQVAKLLLGELAEDQLSTKLPNSDAEGARDLHTFIAVKFGRVADASKVWQAKEQYPEGHWSLMLTPEDERNARIIVNPDAIITSLTDQERALSARGLAEGSQAIAEQARKLGELVSNHKSLWSSLVEAQKRKDAADAQLLADPKAANATNDKVTKRLLLPRSASACHAHFAAAML</sequence>
<dbReference type="HOGENOM" id="CLU_1554980_0_0_1"/>
<accession>A0A0A2VF33</accession>